<dbReference type="EMBL" id="FOXH01000001">
    <property type="protein sequence ID" value="SFP15561.1"/>
    <property type="molecule type" value="Genomic_DNA"/>
</dbReference>
<protein>
    <submittedName>
        <fullName evidence="2">Uncharacterized protein</fullName>
    </submittedName>
</protein>
<gene>
    <name evidence="2" type="ORF">SAMN04515674_101552</name>
</gene>
<feature type="transmembrane region" description="Helical" evidence="1">
    <location>
        <begin position="47"/>
        <end position="68"/>
    </location>
</feature>
<organism evidence="2 3">
    <name type="scientific">Pseudarcicella hirudinis</name>
    <dbReference type="NCBI Taxonomy" id="1079859"/>
    <lineage>
        <taxon>Bacteria</taxon>
        <taxon>Pseudomonadati</taxon>
        <taxon>Bacteroidota</taxon>
        <taxon>Cytophagia</taxon>
        <taxon>Cytophagales</taxon>
        <taxon>Flectobacillaceae</taxon>
        <taxon>Pseudarcicella</taxon>
    </lineage>
</organism>
<keyword evidence="1" id="KW-0472">Membrane</keyword>
<evidence type="ECO:0000313" key="2">
    <source>
        <dbReference type="EMBL" id="SFP15561.1"/>
    </source>
</evidence>
<proteinExistence type="predicted"/>
<keyword evidence="1" id="KW-0812">Transmembrane</keyword>
<dbReference type="Proteomes" id="UP000199306">
    <property type="component" value="Unassembled WGS sequence"/>
</dbReference>
<evidence type="ECO:0000256" key="1">
    <source>
        <dbReference type="SAM" id="Phobius"/>
    </source>
</evidence>
<dbReference type="AlphaFoldDB" id="A0A1I5N2Q8"/>
<accession>A0A1I5N2Q8</accession>
<dbReference type="STRING" id="1079859.SAMN04515674_101552"/>
<feature type="transmembrane region" description="Helical" evidence="1">
    <location>
        <begin position="20"/>
        <end position="40"/>
    </location>
</feature>
<dbReference type="OrthoDB" id="711014at2"/>
<name>A0A1I5N2Q8_9BACT</name>
<sequence length="93" mass="10362">MPAKKEYLSGPGQRALKISAGILGGYMLTVAFHLSLGALFKDKMAIMLTASFSLFIMWTGLIVTAFLFRNGWQAWAVYIICTLIFASIYFISR</sequence>
<reference evidence="2 3" key="1">
    <citation type="submission" date="2016-10" db="EMBL/GenBank/DDBJ databases">
        <authorList>
            <person name="de Groot N.N."/>
        </authorList>
    </citation>
    <scope>NUCLEOTIDE SEQUENCE [LARGE SCALE GENOMIC DNA]</scope>
    <source>
        <strain evidence="3">E92,LMG 26720,CCM 7988</strain>
    </source>
</reference>
<keyword evidence="3" id="KW-1185">Reference proteome</keyword>
<dbReference type="RefSeq" id="WP_092011694.1">
    <property type="nucleotide sequence ID" value="NZ_FOXH01000001.1"/>
</dbReference>
<keyword evidence="1" id="KW-1133">Transmembrane helix</keyword>
<feature type="transmembrane region" description="Helical" evidence="1">
    <location>
        <begin position="74"/>
        <end position="92"/>
    </location>
</feature>
<evidence type="ECO:0000313" key="3">
    <source>
        <dbReference type="Proteomes" id="UP000199306"/>
    </source>
</evidence>